<dbReference type="EMBL" id="SCEB01011294">
    <property type="protein sequence ID" value="RXM90967.1"/>
    <property type="molecule type" value="Genomic_DNA"/>
</dbReference>
<dbReference type="SUPFAM" id="SSF53067">
    <property type="entry name" value="Actin-like ATPase domain"/>
    <property type="match status" value="2"/>
</dbReference>
<comment type="subunit">
    <text evidence="6">Polymerization of globular actin (G-actin) leads to a structural filament (F-actin) in the form of a two-stranded helix. Each actin can bind to 4 others.</text>
</comment>
<dbReference type="InterPro" id="IPR043129">
    <property type="entry name" value="ATPase_NBD"/>
</dbReference>
<dbReference type="FunFam" id="3.90.640.10:FF:000007">
    <property type="entry name" value="Actin like 7B"/>
    <property type="match status" value="1"/>
</dbReference>
<keyword evidence="5" id="KW-0206">Cytoskeleton</keyword>
<dbReference type="PRINTS" id="PR00190">
    <property type="entry name" value="ACTIN"/>
</dbReference>
<dbReference type="Pfam" id="PF00022">
    <property type="entry name" value="Actin"/>
    <property type="match status" value="1"/>
</dbReference>
<evidence type="ECO:0000256" key="5">
    <source>
        <dbReference type="ARBA" id="ARBA00023212"/>
    </source>
</evidence>
<comment type="subcellular location">
    <subcellularLocation>
        <location evidence="1">Cytoplasm</location>
        <location evidence="1">Cytoskeleton</location>
    </subcellularLocation>
</comment>
<comment type="similarity">
    <text evidence="2 7">Belongs to the actin family.</text>
</comment>
<evidence type="ECO:0000313" key="8">
    <source>
        <dbReference type="EMBL" id="RXM90967.1"/>
    </source>
</evidence>
<evidence type="ECO:0000256" key="1">
    <source>
        <dbReference type="ARBA" id="ARBA00004245"/>
    </source>
</evidence>
<dbReference type="PROSITE" id="PS00406">
    <property type="entry name" value="ACTINS_1"/>
    <property type="match status" value="1"/>
</dbReference>
<evidence type="ECO:0000256" key="2">
    <source>
        <dbReference type="ARBA" id="ARBA00006752"/>
    </source>
</evidence>
<evidence type="ECO:0000256" key="7">
    <source>
        <dbReference type="RuleBase" id="RU000487"/>
    </source>
</evidence>
<dbReference type="SMART" id="SM00268">
    <property type="entry name" value="ACTIN"/>
    <property type="match status" value="1"/>
</dbReference>
<dbReference type="FunFam" id="3.30.420.40:FF:000018">
    <property type="entry name" value="Actin-like protein (Centractin)"/>
    <property type="match status" value="1"/>
</dbReference>
<dbReference type="AlphaFoldDB" id="A0A444US29"/>
<keyword evidence="4" id="KW-0558">Oxidation</keyword>
<keyword evidence="9" id="KW-1185">Reference proteome</keyword>
<accession>A0A444US29</accession>
<evidence type="ECO:0000256" key="3">
    <source>
        <dbReference type="ARBA" id="ARBA00022490"/>
    </source>
</evidence>
<keyword evidence="3" id="KW-0963">Cytoplasm</keyword>
<sequence length="379" mass="42259">MFDPKILEVPAVIFDNGSGLCKCGVAGDSVPRSVITSIVGHSKAKAKVTTLGAGHNEYYVGDEAQAKRGLLSLKCPVEQGFVTCWDDMEKIWRHLYECKLKMKPSERPVHLTEAPLNPLTNREMMTEVMFENFKVPAMYVSVQALLALYASGRTTGLVIDSGDGITHTVPIYDGYCLPHATFRLGLAGRDITEYLMKLLQESGHSFGSCAKQEVVKDIKEKLCYVAVDLTMELKKKPKENQREYRLPDGNVIKIGDQLFRAPEALFVPASVQVEAPGVHKMTFNSILKCDSDVRRNLFSNMLMCGGSTLFPGLEERMLKEIRVQIPSEVSVKVTAPPERKYTAWIGASFITCLTAFKQMWITASDYKEFGPAVVHRKCY</sequence>
<proteinExistence type="inferred from homology"/>
<dbReference type="CDD" id="cd13397">
    <property type="entry name" value="ASKHA_NBD_actin_Arp-T1-3"/>
    <property type="match status" value="1"/>
</dbReference>
<dbReference type="Proteomes" id="UP000289886">
    <property type="component" value="Unassembled WGS sequence"/>
</dbReference>
<dbReference type="InterPro" id="IPR004000">
    <property type="entry name" value="Actin"/>
</dbReference>
<evidence type="ECO:0000256" key="6">
    <source>
        <dbReference type="ARBA" id="ARBA00038582"/>
    </source>
</evidence>
<dbReference type="InterPro" id="IPR004001">
    <property type="entry name" value="Actin_CS"/>
</dbReference>
<organism evidence="8 9">
    <name type="scientific">Acipenser ruthenus</name>
    <name type="common">Sterlet sturgeon</name>
    <dbReference type="NCBI Taxonomy" id="7906"/>
    <lineage>
        <taxon>Eukaryota</taxon>
        <taxon>Metazoa</taxon>
        <taxon>Chordata</taxon>
        <taxon>Craniata</taxon>
        <taxon>Vertebrata</taxon>
        <taxon>Euteleostomi</taxon>
        <taxon>Actinopterygii</taxon>
        <taxon>Chondrostei</taxon>
        <taxon>Acipenseriformes</taxon>
        <taxon>Acipenseridae</taxon>
        <taxon>Acipenser</taxon>
    </lineage>
</organism>
<dbReference type="Gene3D" id="3.90.640.10">
    <property type="entry name" value="Actin, Chain A, domain 4"/>
    <property type="match status" value="1"/>
</dbReference>
<dbReference type="Gene3D" id="3.30.420.40">
    <property type="match status" value="2"/>
</dbReference>
<gene>
    <name evidence="8" type="ORF">EOD39_21668</name>
</gene>
<dbReference type="PANTHER" id="PTHR11937">
    <property type="entry name" value="ACTIN"/>
    <property type="match status" value="1"/>
</dbReference>
<name>A0A444US29_ACIRT</name>
<dbReference type="GO" id="GO:0005856">
    <property type="term" value="C:cytoskeleton"/>
    <property type="evidence" value="ECO:0007669"/>
    <property type="project" value="UniProtKB-SubCell"/>
</dbReference>
<evidence type="ECO:0000313" key="9">
    <source>
        <dbReference type="Proteomes" id="UP000289886"/>
    </source>
</evidence>
<comment type="caution">
    <text evidence="8">The sequence shown here is derived from an EMBL/GenBank/DDBJ whole genome shotgun (WGS) entry which is preliminary data.</text>
</comment>
<protein>
    <submittedName>
        <fullName evidence="8">Actin-1</fullName>
    </submittedName>
</protein>
<evidence type="ECO:0000256" key="4">
    <source>
        <dbReference type="ARBA" id="ARBA00023097"/>
    </source>
</evidence>
<reference evidence="8 9" key="1">
    <citation type="submission" date="2019-01" db="EMBL/GenBank/DDBJ databases">
        <title>Draft Genome and Complete Hox-Cluster Characterization of the Sterlet Sturgeon (Acipenser ruthenus).</title>
        <authorList>
            <person name="Wei Q."/>
        </authorList>
    </citation>
    <scope>NUCLEOTIDE SEQUENCE [LARGE SCALE GENOMIC DNA]</scope>
    <source>
        <strain evidence="8">WHYD16114868_AA</strain>
        <tissue evidence="8">Blood</tissue>
    </source>
</reference>